<keyword evidence="1" id="KW-0378">Hydrolase</keyword>
<proteinExistence type="predicted"/>
<dbReference type="Pfam" id="PF10996">
    <property type="entry name" value="Beta-Casp"/>
    <property type="match status" value="1"/>
</dbReference>
<dbReference type="PANTHER" id="PTHR11203">
    <property type="entry name" value="CLEAVAGE AND POLYADENYLATION SPECIFICITY FACTOR FAMILY MEMBER"/>
    <property type="match status" value="1"/>
</dbReference>
<dbReference type="PANTHER" id="PTHR11203:SF52">
    <property type="entry name" value="MRNA 3-END PROCESSING FACTOR"/>
    <property type="match status" value="1"/>
</dbReference>
<dbReference type="GO" id="GO:0016787">
    <property type="term" value="F:hydrolase activity"/>
    <property type="evidence" value="ECO:0007669"/>
    <property type="project" value="UniProtKB-KW"/>
</dbReference>
<evidence type="ECO:0000259" key="3">
    <source>
        <dbReference type="SMART" id="SM01027"/>
    </source>
</evidence>
<dbReference type="GO" id="GO:0004521">
    <property type="term" value="F:RNA endonuclease activity"/>
    <property type="evidence" value="ECO:0007669"/>
    <property type="project" value="TreeGrafter"/>
</dbReference>
<protein>
    <submittedName>
        <fullName evidence="4">mRNA 3'-end processing factor</fullName>
    </submittedName>
</protein>
<organism evidence="4">
    <name type="scientific">mine drainage metagenome</name>
    <dbReference type="NCBI Taxonomy" id="410659"/>
    <lineage>
        <taxon>unclassified sequences</taxon>
        <taxon>metagenomes</taxon>
        <taxon>ecological metagenomes</taxon>
    </lineage>
</organism>
<feature type="domain" description="Beta-Casp" evidence="3">
    <location>
        <begin position="225"/>
        <end position="333"/>
    </location>
</feature>
<dbReference type="InterPro" id="IPR050698">
    <property type="entry name" value="MBL"/>
</dbReference>
<name>T0ZKJ7_9ZZZZ</name>
<evidence type="ECO:0000256" key="1">
    <source>
        <dbReference type="ARBA" id="ARBA00022801"/>
    </source>
</evidence>
<dbReference type="InterPro" id="IPR022712">
    <property type="entry name" value="Beta_Casp"/>
</dbReference>
<sequence length="410" mass="45103">MEFQFLGGASEVGSLGLVVRDAGRTLLFDYGMTPTDPPSYPLRVPNNVDVAFLTHAHLDHSGMTPILSRLPKARVIATPVTLAVSNLLALDALKIARLEGYLPPYQSQDIGSLHAHATAMGRHETFRHHGIEVELTPAGHIPGATMFRYRGEKDVLFSGDVQTIPTHLVKGAEPLECDILVLESTYSGKEHPDRKQTEHQFRDKIRETVERGGKVIVPAFAVGRAQEVLMTLAGTGLKVYLDGMARAVNSIYAAAPEYLSDPKRFRRAMDSVHVIEHQGERRHAVREADVIVTTGGMMDGGPVLFYVGELYRDANSSILLTGFQVEGSNGRQLMDEGTLTIDETTIRPACEVQKYDFSAHAGHSELVELARRTHARKVVLMHGDQREPLRDALAAEFEVVLPENGKSFTI</sequence>
<dbReference type="Pfam" id="PF07521">
    <property type="entry name" value="RMMBL"/>
    <property type="match status" value="1"/>
</dbReference>
<dbReference type="Pfam" id="PF12706">
    <property type="entry name" value="Lactamase_B_2"/>
    <property type="match status" value="1"/>
</dbReference>
<evidence type="ECO:0000313" key="4">
    <source>
        <dbReference type="EMBL" id="EQD30360.1"/>
    </source>
</evidence>
<gene>
    <name evidence="4" type="ORF">B1B_18443</name>
</gene>
<dbReference type="InterPro" id="IPR011108">
    <property type="entry name" value="RMMBL"/>
</dbReference>
<reference evidence="4" key="2">
    <citation type="journal article" date="2014" name="ISME J.">
        <title>Microbial stratification in low pH oxic and suboxic macroscopic growths along an acid mine drainage.</title>
        <authorList>
            <person name="Mendez-Garcia C."/>
            <person name="Mesa V."/>
            <person name="Sprenger R.R."/>
            <person name="Richter M."/>
            <person name="Diez M.S."/>
            <person name="Solano J."/>
            <person name="Bargiela R."/>
            <person name="Golyshina O.V."/>
            <person name="Manteca A."/>
            <person name="Ramos J.L."/>
            <person name="Gallego J.R."/>
            <person name="Llorente I."/>
            <person name="Martins Dos Santos V.A."/>
            <person name="Jensen O.N."/>
            <person name="Pelaez A.I."/>
            <person name="Sanchez J."/>
            <person name="Ferrer M."/>
        </authorList>
    </citation>
    <scope>NUCLEOTIDE SEQUENCE</scope>
</reference>
<dbReference type="Gene3D" id="3.40.50.10890">
    <property type="match status" value="1"/>
</dbReference>
<dbReference type="AlphaFoldDB" id="T0ZKJ7"/>
<accession>T0ZKJ7</accession>
<dbReference type="InterPro" id="IPR001279">
    <property type="entry name" value="Metallo-B-lactamas"/>
</dbReference>
<evidence type="ECO:0000259" key="2">
    <source>
        <dbReference type="SMART" id="SM00849"/>
    </source>
</evidence>
<comment type="caution">
    <text evidence="4">The sequence shown here is derived from an EMBL/GenBank/DDBJ whole genome shotgun (WGS) entry which is preliminary data.</text>
</comment>
<dbReference type="EMBL" id="AUZY01012342">
    <property type="protein sequence ID" value="EQD30360.1"/>
    <property type="molecule type" value="Genomic_DNA"/>
</dbReference>
<dbReference type="Gene3D" id="3.60.15.10">
    <property type="entry name" value="Ribonuclease Z/Hydroxyacylglutathione hydrolase-like"/>
    <property type="match status" value="1"/>
</dbReference>
<reference evidence="4" key="1">
    <citation type="submission" date="2013-08" db="EMBL/GenBank/DDBJ databases">
        <authorList>
            <person name="Mendez C."/>
            <person name="Richter M."/>
            <person name="Ferrer M."/>
            <person name="Sanchez J."/>
        </authorList>
    </citation>
    <scope>NUCLEOTIDE SEQUENCE</scope>
</reference>
<dbReference type="InterPro" id="IPR036866">
    <property type="entry name" value="RibonucZ/Hydroxyglut_hydro"/>
</dbReference>
<dbReference type="SMART" id="SM01027">
    <property type="entry name" value="Beta-Casp"/>
    <property type="match status" value="1"/>
</dbReference>
<dbReference type="SMART" id="SM00849">
    <property type="entry name" value="Lactamase_B"/>
    <property type="match status" value="1"/>
</dbReference>
<feature type="domain" description="Metallo-beta-lactamase" evidence="2">
    <location>
        <begin position="13"/>
        <end position="220"/>
    </location>
</feature>
<dbReference type="SUPFAM" id="SSF56281">
    <property type="entry name" value="Metallo-hydrolase/oxidoreductase"/>
    <property type="match status" value="1"/>
</dbReference>